<sequence>MHADSANGSPAKTYKHDTSGSNHHNQQQQHHHLPIASKDFARIPTGSGSDELYRSLTATGGGGGAVRPDLHRNPYRMSEGGGGYGQTTYPTMMENRYMPPSAHSASFDSSSGGVGGGGGSSIFPRLNPLQGIHGYPSLQVGVGGGGSSTSTPISADRQTAHIDGGIGIGIGMGMDRAYNTPFALPGLHSSSVAESRMPPHMEQIAGSSQGLIQLPPPSLGMHLQDHSAGGGGGGAGYNGGRVTPMVSLLNDNKPTATTTTTTTTTTMIDTVPNFSIDVGHPGTGTTSPAVDSPGHASTSSGRARGIAPRADGSSTSTGSNTGGGGNLTRGSSPPIRPIEIRRFPFLSPAIGGEGAVVGGRARSGLTPASLPNILNLSAASGTGSGSGLSERSTANTDVPSAGGGGGSGSGLSSPNTSKHQPSKFSSLHHMVADVPEDEDSENEEYGDEDDDGGSSGAEASGRNRTTTINLPSSVTGTGAGLRDAPTQEYSMERKRKRRKLDPGGAAAFMEEEEEDSARLFRKDPVSVGYVTEHQARELFSIFISELNTALPLLDPVIHTFDFVRDTSPFLLSTTLCVASRFLRGGPDTTPELVTSIPPEKARAVHESCLRLARQQMQFTFQHALSTLEIVQAITLLSIWKEPDDDKAGFYFNRITHEDPLIANSFDWHIGSNLPLVDLALVASVQLRARFLHYKSLLEITAADADDLERTDQSHTATLLSLSILTRTSNQDLGNINAHWVEQIREASPTGDVPIKPFIWLAGLRLHLNIVIMNQTIRIENSRRLQRNSLGSIAAFHHSINAACEVLTKMKMLPKRQLAFASDTLLHFTIYAGYFLFTVCTKSTRDLLEPEERQHCEDIVIEASQALADASLYPADAPALHARFLRRLTSPYLPPQDTLDSVNGTGTTRGNGDDHEVDSRDPNQQASIQHVHHQPEYNTLPPNYNNEALANGFQFAQESGLPSNVPLADTIWGGTDDGLWMQFDGAWWDHFSPVLDVMQDMTAKNAAKPMSSTSNLQQPS</sequence>
<accession>A0ACC2X8V6</accession>
<proteinExistence type="predicted"/>
<evidence type="ECO:0000313" key="2">
    <source>
        <dbReference type="Proteomes" id="UP001234202"/>
    </source>
</evidence>
<dbReference type="Proteomes" id="UP001234202">
    <property type="component" value="Unassembled WGS sequence"/>
</dbReference>
<dbReference type="EMBL" id="JASBWV010000023">
    <property type="protein sequence ID" value="KAJ9119820.1"/>
    <property type="molecule type" value="Genomic_DNA"/>
</dbReference>
<name>A0ACC2X8V6_9TREE</name>
<protein>
    <submittedName>
        <fullName evidence="1">Uncharacterized protein</fullName>
    </submittedName>
</protein>
<evidence type="ECO:0000313" key="1">
    <source>
        <dbReference type="EMBL" id="KAJ9119820.1"/>
    </source>
</evidence>
<keyword evidence="2" id="KW-1185">Reference proteome</keyword>
<comment type="caution">
    <text evidence="1">The sequence shown here is derived from an EMBL/GenBank/DDBJ whole genome shotgun (WGS) entry which is preliminary data.</text>
</comment>
<gene>
    <name evidence="1" type="ORF">QFC24_005533</name>
</gene>
<organism evidence="1 2">
    <name type="scientific">Naganishia onofrii</name>
    <dbReference type="NCBI Taxonomy" id="1851511"/>
    <lineage>
        <taxon>Eukaryota</taxon>
        <taxon>Fungi</taxon>
        <taxon>Dikarya</taxon>
        <taxon>Basidiomycota</taxon>
        <taxon>Agaricomycotina</taxon>
        <taxon>Tremellomycetes</taxon>
        <taxon>Filobasidiales</taxon>
        <taxon>Filobasidiaceae</taxon>
        <taxon>Naganishia</taxon>
    </lineage>
</organism>
<reference evidence="1" key="1">
    <citation type="submission" date="2023-04" db="EMBL/GenBank/DDBJ databases">
        <title>Draft Genome sequencing of Naganishia species isolated from polar environments using Oxford Nanopore Technology.</title>
        <authorList>
            <person name="Leo P."/>
            <person name="Venkateswaran K."/>
        </authorList>
    </citation>
    <scope>NUCLEOTIDE SEQUENCE</scope>
    <source>
        <strain evidence="1">DBVPG 5303</strain>
    </source>
</reference>